<evidence type="ECO:0000256" key="9">
    <source>
        <dbReference type="HAMAP-Rule" id="MF_00964"/>
    </source>
</evidence>
<feature type="domain" description="Helicase ATP-binding" evidence="12">
    <location>
        <begin position="50"/>
        <end position="221"/>
    </location>
</feature>
<evidence type="ECO:0000256" key="1">
    <source>
        <dbReference type="ARBA" id="ARBA00022490"/>
    </source>
</evidence>
<evidence type="ECO:0000256" key="10">
    <source>
        <dbReference type="PROSITE-ProRule" id="PRU00552"/>
    </source>
</evidence>
<feature type="compositionally biased region" description="Basic and acidic residues" evidence="11">
    <location>
        <begin position="454"/>
        <end position="488"/>
    </location>
</feature>
<evidence type="ECO:0000256" key="6">
    <source>
        <dbReference type="ARBA" id="ARBA00022884"/>
    </source>
</evidence>
<dbReference type="PROSITE" id="PS51195">
    <property type="entry name" value="Q_MOTIF"/>
    <property type="match status" value="1"/>
</dbReference>
<dbReference type="CDD" id="cd18787">
    <property type="entry name" value="SF2_C_DEAD"/>
    <property type="match status" value="1"/>
</dbReference>
<dbReference type="GO" id="GO:0016887">
    <property type="term" value="F:ATP hydrolysis activity"/>
    <property type="evidence" value="ECO:0007669"/>
    <property type="project" value="RHEA"/>
</dbReference>
<comment type="function">
    <text evidence="9">DEAD-box RNA helicase involved in various cellular processes at low temperature, including ribosome biogenesis, mRNA degradation and translation initiation.</text>
</comment>
<keyword evidence="1 9" id="KW-0963">Cytoplasm</keyword>
<accession>A0A5J5J591</accession>
<dbReference type="OrthoDB" id="9805696at2"/>
<dbReference type="InterPro" id="IPR001650">
    <property type="entry name" value="Helicase_C-like"/>
</dbReference>
<evidence type="ECO:0000313" key="16">
    <source>
        <dbReference type="Proteomes" id="UP000325827"/>
    </source>
</evidence>
<comment type="similarity">
    <text evidence="9">Belongs to the DEAD box helicase family. DeaD/CsdA subfamily.</text>
</comment>
<protein>
    <recommendedName>
        <fullName evidence="9">ATP-dependent RNA helicase DeaD</fullName>
        <ecNumber evidence="9">3.6.4.13</ecNumber>
    </recommendedName>
    <alternativeName>
        <fullName evidence="9">Cold-shock DEAD box protein A</fullName>
    </alternativeName>
</protein>
<dbReference type="GO" id="GO:0005524">
    <property type="term" value="F:ATP binding"/>
    <property type="evidence" value="ECO:0007669"/>
    <property type="project" value="UniProtKB-UniRule"/>
</dbReference>
<dbReference type="SMART" id="SM00487">
    <property type="entry name" value="DEXDc"/>
    <property type="match status" value="1"/>
</dbReference>
<feature type="domain" description="Helicase C-terminal" evidence="13">
    <location>
        <begin position="245"/>
        <end position="394"/>
    </location>
</feature>
<dbReference type="InterPro" id="IPR034415">
    <property type="entry name" value="CsdA_RRM"/>
</dbReference>
<dbReference type="GO" id="GO:0033592">
    <property type="term" value="F:RNA strand annealing activity"/>
    <property type="evidence" value="ECO:0007669"/>
    <property type="project" value="TreeGrafter"/>
</dbReference>
<evidence type="ECO:0000259" key="14">
    <source>
        <dbReference type="PROSITE" id="PS51195"/>
    </source>
</evidence>
<evidence type="ECO:0000256" key="3">
    <source>
        <dbReference type="ARBA" id="ARBA00022801"/>
    </source>
</evidence>
<dbReference type="CDD" id="cd00268">
    <property type="entry name" value="DEADc"/>
    <property type="match status" value="1"/>
</dbReference>
<name>A0A5J5J591_9MICO</name>
<dbReference type="Pfam" id="PF25399">
    <property type="entry name" value="DeaD_dimer"/>
    <property type="match status" value="1"/>
</dbReference>
<dbReference type="CDD" id="cd12499">
    <property type="entry name" value="RRM_EcCsdA_like"/>
    <property type="match status" value="1"/>
</dbReference>
<dbReference type="GO" id="GO:0000027">
    <property type="term" value="P:ribosomal large subunit assembly"/>
    <property type="evidence" value="ECO:0007669"/>
    <property type="project" value="UniProtKB-UniRule"/>
</dbReference>
<feature type="region of interest" description="Disordered" evidence="11">
    <location>
        <begin position="564"/>
        <end position="595"/>
    </location>
</feature>
<evidence type="ECO:0000313" key="15">
    <source>
        <dbReference type="EMBL" id="KAA9111200.1"/>
    </source>
</evidence>
<dbReference type="PROSITE" id="PS51192">
    <property type="entry name" value="HELICASE_ATP_BIND_1"/>
    <property type="match status" value="1"/>
</dbReference>
<comment type="caution">
    <text evidence="15">The sequence shown here is derived from an EMBL/GenBank/DDBJ whole genome shotgun (WGS) entry which is preliminary data.</text>
</comment>
<proteinExistence type="inferred from homology"/>
<evidence type="ECO:0000256" key="11">
    <source>
        <dbReference type="SAM" id="MobiDB-lite"/>
    </source>
</evidence>
<dbReference type="Proteomes" id="UP000325827">
    <property type="component" value="Unassembled WGS sequence"/>
</dbReference>
<dbReference type="Gene3D" id="3.30.70.330">
    <property type="match status" value="1"/>
</dbReference>
<evidence type="ECO:0000259" key="12">
    <source>
        <dbReference type="PROSITE" id="PS51192"/>
    </source>
</evidence>
<evidence type="ECO:0000256" key="8">
    <source>
        <dbReference type="ARBA" id="ARBA00047984"/>
    </source>
</evidence>
<dbReference type="Pfam" id="PF00271">
    <property type="entry name" value="Helicase_C"/>
    <property type="match status" value="1"/>
</dbReference>
<dbReference type="InterPro" id="IPR044742">
    <property type="entry name" value="DEAD/DEAH_RhlB"/>
</dbReference>
<dbReference type="InterPro" id="IPR027417">
    <property type="entry name" value="P-loop_NTPase"/>
</dbReference>
<dbReference type="PROSITE" id="PS51194">
    <property type="entry name" value="HELICASE_CTER"/>
    <property type="match status" value="1"/>
</dbReference>
<dbReference type="InterPro" id="IPR050547">
    <property type="entry name" value="DEAD_box_RNA_helicases"/>
</dbReference>
<evidence type="ECO:0000256" key="7">
    <source>
        <dbReference type="ARBA" id="ARBA00023016"/>
    </source>
</evidence>
<dbReference type="InterPro" id="IPR005580">
    <property type="entry name" value="DbpA/CsdA_RNA-bd_dom"/>
</dbReference>
<sequence length="595" mass="64841">MSTDDVSIEAEAPAEPAAMTFSDLGLGDAVLKALSDVGYETPSAIQAATIPTLLAGRDVVGLAQTGTGKTAAFALPILDRLDVSQKSVQALVLAPTRELALQVCEAFEKYASHVKGVHVLPVYGGQGYGVQLSALRRGVHIVVGTPGRIMDHLDKGTLDLSELKYLVLDEADEMLKMGFAEDVETILADTPDTKQVALFSATMPSAIRRISQQYLNDPEEITVKTKTTTSATIAQRYLIVSYQQKIDALTRILEVENFEGMIVFARTKSATEEIAEKLRARGYSAAAINGDIAQVQRERTVNQLKSGKLDILVATDVAARGLDVERISHVVNFDIPTDPESYVHRIGRTGRAGRSGDAISFVTPRERGLVNAIERATRQPLTLMQLPTAEDVNVTRLARFDDRITAALGQTERIDGFRDVIAHYVRNHDVPEVDVAAALAVVAQGESPLLLEPEPARPKREFEDRGDRGDRPGRFDRDDRGERPERRARPTSGPMATYRIAVGKRHRVEPRQIVGALANEGGLGRGDFGAIQIRPDFSLVELPANLPRETLDRLTGTRISGQLIQLRLDTGGPGRRQSDDRPARKPRHKDGPGAS</sequence>
<evidence type="ECO:0000256" key="4">
    <source>
        <dbReference type="ARBA" id="ARBA00022806"/>
    </source>
</evidence>
<keyword evidence="4 9" id="KW-0347">Helicase</keyword>
<dbReference type="InterPro" id="IPR014014">
    <property type="entry name" value="RNA_helicase_DEAD_Q_motif"/>
</dbReference>
<dbReference type="InterPro" id="IPR000629">
    <property type="entry name" value="RNA-helicase_DEAD-box_CS"/>
</dbReference>
<dbReference type="Gene3D" id="3.40.50.300">
    <property type="entry name" value="P-loop containing nucleotide triphosphate hydrolases"/>
    <property type="match status" value="2"/>
</dbReference>
<dbReference type="InterPro" id="IPR011545">
    <property type="entry name" value="DEAD/DEAH_box_helicase_dom"/>
</dbReference>
<dbReference type="PANTHER" id="PTHR47963:SF8">
    <property type="entry name" value="ATP-DEPENDENT RNA HELICASE DEAD"/>
    <property type="match status" value="1"/>
</dbReference>
<keyword evidence="6 9" id="KW-0694">RNA-binding</keyword>
<keyword evidence="7 9" id="KW-0346">Stress response</keyword>
<reference evidence="16" key="1">
    <citation type="submission" date="2019-09" db="EMBL/GenBank/DDBJ databases">
        <title>Mumia zhuanghuii sp. nov. isolated from the intestinal contents of plateau pika (Ochotona curzoniae) in the Qinghai-Tibet plateau of China.</title>
        <authorList>
            <person name="Tian Z."/>
        </authorList>
    </citation>
    <scope>NUCLEOTIDE SEQUENCE [LARGE SCALE GENOMIC DNA]</scope>
    <source>
        <strain evidence="16">JCM 30598</strain>
    </source>
</reference>
<evidence type="ECO:0000256" key="2">
    <source>
        <dbReference type="ARBA" id="ARBA00022741"/>
    </source>
</evidence>
<comment type="catalytic activity">
    <reaction evidence="8 9">
        <text>ATP + H2O = ADP + phosphate + H(+)</text>
        <dbReference type="Rhea" id="RHEA:13065"/>
        <dbReference type="ChEBI" id="CHEBI:15377"/>
        <dbReference type="ChEBI" id="CHEBI:15378"/>
        <dbReference type="ChEBI" id="CHEBI:30616"/>
        <dbReference type="ChEBI" id="CHEBI:43474"/>
        <dbReference type="ChEBI" id="CHEBI:456216"/>
        <dbReference type="EC" id="3.6.4.13"/>
    </reaction>
</comment>
<dbReference type="InterPro" id="IPR012677">
    <property type="entry name" value="Nucleotide-bd_a/b_plait_sf"/>
</dbReference>
<dbReference type="GO" id="GO:0003724">
    <property type="term" value="F:RNA helicase activity"/>
    <property type="evidence" value="ECO:0007669"/>
    <property type="project" value="UniProtKB-UniRule"/>
</dbReference>
<comment type="subcellular location">
    <subcellularLocation>
        <location evidence="9">Cytoplasm</location>
    </subcellularLocation>
</comment>
<feature type="domain" description="DEAD-box RNA helicase Q" evidence="14">
    <location>
        <begin position="19"/>
        <end position="47"/>
    </location>
</feature>
<dbReference type="EC" id="3.6.4.13" evidence="9"/>
<dbReference type="HAMAP" id="MF_00964">
    <property type="entry name" value="DEAD_helicase_DeaD"/>
    <property type="match status" value="1"/>
</dbReference>
<dbReference type="PANTHER" id="PTHR47963">
    <property type="entry name" value="DEAD-BOX ATP-DEPENDENT RNA HELICASE 47, MITOCHONDRIAL"/>
    <property type="match status" value="1"/>
</dbReference>
<dbReference type="AlphaFoldDB" id="A0A5J5J591"/>
<dbReference type="Pfam" id="PF00270">
    <property type="entry name" value="DEAD"/>
    <property type="match status" value="1"/>
</dbReference>
<dbReference type="GO" id="GO:0006401">
    <property type="term" value="P:RNA catabolic process"/>
    <property type="evidence" value="ECO:0007669"/>
    <property type="project" value="UniProtKB-UniRule"/>
</dbReference>
<feature type="region of interest" description="Disordered" evidence="11">
    <location>
        <begin position="450"/>
        <end position="496"/>
    </location>
</feature>
<feature type="short sequence motif" description="Q motif" evidence="10">
    <location>
        <begin position="19"/>
        <end position="47"/>
    </location>
</feature>
<organism evidence="15 16">
    <name type="scientific">Microbacterium rhizomatis</name>
    <dbReference type="NCBI Taxonomy" id="1631477"/>
    <lineage>
        <taxon>Bacteria</taxon>
        <taxon>Bacillati</taxon>
        <taxon>Actinomycetota</taxon>
        <taxon>Actinomycetes</taxon>
        <taxon>Micrococcales</taxon>
        <taxon>Microbacteriaceae</taxon>
        <taxon>Microbacterium</taxon>
    </lineage>
</organism>
<keyword evidence="5 9" id="KW-0067">ATP-binding</keyword>
<dbReference type="Pfam" id="PF03880">
    <property type="entry name" value="DbpA"/>
    <property type="match status" value="1"/>
</dbReference>
<dbReference type="InterPro" id="IPR057325">
    <property type="entry name" value="DeaD_dimer"/>
</dbReference>
<dbReference type="GO" id="GO:0005829">
    <property type="term" value="C:cytosol"/>
    <property type="evidence" value="ECO:0007669"/>
    <property type="project" value="TreeGrafter"/>
</dbReference>
<dbReference type="GO" id="GO:0070417">
    <property type="term" value="P:cellular response to cold"/>
    <property type="evidence" value="ECO:0007669"/>
    <property type="project" value="InterPro"/>
</dbReference>
<dbReference type="InterPro" id="IPR014001">
    <property type="entry name" value="Helicase_ATP-bd"/>
</dbReference>
<dbReference type="InterPro" id="IPR028618">
    <property type="entry name" value="DEAD_helicase_DeaD"/>
</dbReference>
<evidence type="ECO:0000256" key="5">
    <source>
        <dbReference type="ARBA" id="ARBA00022840"/>
    </source>
</evidence>
<evidence type="ECO:0000259" key="13">
    <source>
        <dbReference type="PROSITE" id="PS51194"/>
    </source>
</evidence>
<keyword evidence="3 9" id="KW-0378">Hydrolase</keyword>
<keyword evidence="16" id="KW-1185">Reference proteome</keyword>
<dbReference type="GO" id="GO:0005840">
    <property type="term" value="C:ribosome"/>
    <property type="evidence" value="ECO:0007669"/>
    <property type="project" value="TreeGrafter"/>
</dbReference>
<dbReference type="PROSITE" id="PS00039">
    <property type="entry name" value="DEAD_ATP_HELICASE"/>
    <property type="match status" value="1"/>
</dbReference>
<keyword evidence="2 9" id="KW-0547">Nucleotide-binding</keyword>
<gene>
    <name evidence="9" type="primary">deaD</name>
    <name evidence="9" type="synonym">csdA</name>
    <name evidence="15" type="ORF">F6B43_06275</name>
</gene>
<dbReference type="FunFam" id="3.40.50.300:FF:000108">
    <property type="entry name" value="ATP-dependent RNA helicase RhlE"/>
    <property type="match status" value="1"/>
</dbReference>
<dbReference type="SUPFAM" id="SSF52540">
    <property type="entry name" value="P-loop containing nucleoside triphosphate hydrolases"/>
    <property type="match status" value="1"/>
</dbReference>
<dbReference type="EMBL" id="VYSA01000001">
    <property type="protein sequence ID" value="KAA9111200.1"/>
    <property type="molecule type" value="Genomic_DNA"/>
</dbReference>
<dbReference type="SMART" id="SM00490">
    <property type="entry name" value="HELICc"/>
    <property type="match status" value="1"/>
</dbReference>